<gene>
    <name evidence="3" type="ORF">B0537_05770</name>
</gene>
<dbReference type="RefSeq" id="WP_077713583.1">
    <property type="nucleotide sequence ID" value="NZ_CP019698.1"/>
</dbReference>
<dbReference type="SMART" id="SM00954">
    <property type="entry name" value="RelA_SpoT"/>
    <property type="match status" value="1"/>
</dbReference>
<name>A0A1S6IV26_9FIRM</name>
<evidence type="ECO:0000259" key="2">
    <source>
        <dbReference type="SMART" id="SM00954"/>
    </source>
</evidence>
<dbReference type="InterPro" id="IPR052366">
    <property type="entry name" value="GTP_Pyrophosphokinase"/>
</dbReference>
<dbReference type="UniPathway" id="UPA00908">
    <property type="reaction ID" value="UER00884"/>
</dbReference>
<reference evidence="3 4" key="1">
    <citation type="journal article" date="2016" name="Int. J. Syst. Evol. Microbiol.">
        <title>Desulfotomaculum ferrireducens sp. nov., a moderately thermophilic sulfate-reducing and dissimilatory Fe(III)-reducing bacterium isolated from compost.</title>
        <authorList>
            <person name="Yang G."/>
            <person name="Guo J."/>
            <person name="Zhuang L."/>
            <person name="Yuan Y."/>
            <person name="Zhou S."/>
        </authorList>
    </citation>
    <scope>NUCLEOTIDE SEQUENCE [LARGE SCALE GENOMIC DNA]</scope>
    <source>
        <strain evidence="3 4">GSS09</strain>
    </source>
</reference>
<evidence type="ECO:0000256" key="1">
    <source>
        <dbReference type="ARBA" id="ARBA00004976"/>
    </source>
</evidence>
<dbReference type="InterPro" id="IPR007685">
    <property type="entry name" value="RelA_SpoT"/>
</dbReference>
<dbReference type="OrthoDB" id="9789634at2"/>
<dbReference type="GO" id="GO:0015970">
    <property type="term" value="P:guanosine tetraphosphate biosynthetic process"/>
    <property type="evidence" value="ECO:0007669"/>
    <property type="project" value="UniProtKB-UniPathway"/>
</dbReference>
<evidence type="ECO:0000313" key="4">
    <source>
        <dbReference type="Proteomes" id="UP000189464"/>
    </source>
</evidence>
<dbReference type="Gene3D" id="3.30.460.10">
    <property type="entry name" value="Beta Polymerase, domain 2"/>
    <property type="match status" value="1"/>
</dbReference>
<keyword evidence="4" id="KW-1185">Reference proteome</keyword>
<sequence>MKKDLDEKIMKEWAGFLLAYKFALDEVRTKLNILNEELQIIHDYNPIEHIKTRIKKPDSIINKLKSKQLAVTFENARQYVRDIAGVRVVCSFTTDIYEVLEMICSQDDVEVLEIKDYVKNPKPNGYKSLHAIIRIPVFLSGGALPVTVEIQIRTIAMDFWASLEHKIYYKYNKGIPSPIQTRLKEAADIVSALDSKMLALKNEIT</sequence>
<dbReference type="Pfam" id="PF04607">
    <property type="entry name" value="RelA_SpoT"/>
    <property type="match status" value="1"/>
</dbReference>
<dbReference type="PANTHER" id="PTHR47837:SF2">
    <property type="entry name" value="GTP PYROPHOSPHOKINASE YWAC"/>
    <property type="match status" value="1"/>
</dbReference>
<dbReference type="SUPFAM" id="SSF81301">
    <property type="entry name" value="Nucleotidyltransferase"/>
    <property type="match status" value="1"/>
</dbReference>
<protein>
    <submittedName>
        <fullName evidence="3">GTP pyrophosphokinase</fullName>
    </submittedName>
</protein>
<dbReference type="GO" id="GO:0016301">
    <property type="term" value="F:kinase activity"/>
    <property type="evidence" value="ECO:0007669"/>
    <property type="project" value="UniProtKB-KW"/>
</dbReference>
<dbReference type="Proteomes" id="UP000189464">
    <property type="component" value="Chromosome"/>
</dbReference>
<dbReference type="AlphaFoldDB" id="A0A1S6IV26"/>
<accession>A0A1S6IV26</accession>
<dbReference type="InterPro" id="IPR043519">
    <property type="entry name" value="NT_sf"/>
</dbReference>
<dbReference type="Gene3D" id="1.10.287.860">
    <property type="entry name" value="Nucleotidyltransferase"/>
    <property type="match status" value="1"/>
</dbReference>
<comment type="pathway">
    <text evidence="1">Purine metabolism; ppGpp biosynthesis; ppGpp from GTP: step 1/2.</text>
</comment>
<dbReference type="CDD" id="cd05399">
    <property type="entry name" value="NT_Rel-Spo_like"/>
    <property type="match status" value="1"/>
</dbReference>
<dbReference type="STRING" id="1833852.B0537_05770"/>
<feature type="domain" description="RelA/SpoT" evidence="2">
    <location>
        <begin position="52"/>
        <end position="175"/>
    </location>
</feature>
<organism evidence="3 4">
    <name type="scientific">Desulforamulus ferrireducens</name>
    <dbReference type="NCBI Taxonomy" id="1833852"/>
    <lineage>
        <taxon>Bacteria</taxon>
        <taxon>Bacillati</taxon>
        <taxon>Bacillota</taxon>
        <taxon>Clostridia</taxon>
        <taxon>Eubacteriales</taxon>
        <taxon>Peptococcaceae</taxon>
        <taxon>Desulforamulus</taxon>
    </lineage>
</organism>
<keyword evidence="3" id="KW-0808">Transferase</keyword>
<proteinExistence type="predicted"/>
<evidence type="ECO:0000313" key="3">
    <source>
        <dbReference type="EMBL" id="AQS58634.1"/>
    </source>
</evidence>
<dbReference type="EMBL" id="CP019698">
    <property type="protein sequence ID" value="AQS58634.1"/>
    <property type="molecule type" value="Genomic_DNA"/>
</dbReference>
<dbReference type="KEGG" id="dfg:B0537_05770"/>
<keyword evidence="3" id="KW-0418">Kinase</keyword>
<dbReference type="PANTHER" id="PTHR47837">
    <property type="entry name" value="GTP PYROPHOSPHOKINASE YJBM"/>
    <property type="match status" value="1"/>
</dbReference>